<dbReference type="Proteomes" id="UP000037035">
    <property type="component" value="Unassembled WGS sequence"/>
</dbReference>
<keyword evidence="3" id="KW-1185">Reference proteome</keyword>
<name>A0A0L6UPG8_9BASI</name>
<dbReference type="EMBL" id="LAVV01009546">
    <property type="protein sequence ID" value="KNZ50409.1"/>
    <property type="molecule type" value="Genomic_DNA"/>
</dbReference>
<comment type="caution">
    <text evidence="2">The sequence shown here is derived from an EMBL/GenBank/DDBJ whole genome shotgun (WGS) entry which is preliminary data.</text>
</comment>
<sequence length="610" mass="68816">MFLNYSITLTYLVHSRFLKSNLQITRGLPPASMSTDLVVLTGQFLQGGECYGGNYLQTSGLSAVFFNTNTIHKIIHTFITSMYCESPAPIKRGLPAQGLQRRLWLIKMMLQPPIPIVGVARPIFPEILGVVALISKRKILLSVRITLLPYIERRIYFDQMQFILLSWGFYFEGLAKEEFGPTPTFVYKKKKKWCCGPQNCQQGLQCPQNELQTSAQPPSWSRDTWGCLNKKHGCLQPISTWACTTKKELGPVQRSGLGWSQVSRDRYVNFDAGPYMLGWTDASNSPVDLCYRPERQPRIQVVHLNVCFFISKFGESSQNLHFCKDSIHPHPWSPLMYEILLKSWFFGYPHIWELSRGCGRLYVLLLMCSCILGPTCKFPMAVCGSSLSTPSDTTISPALNPRLLLNENCLLSCIINSAGLAHTHWQSVGLEVQTQNHTFIIMKVLNNGCMETYRENNHHHVTRSNVLDRGKTPPGFQRIHRAISLRFTHGCLTGAMREPIHATKATQGRGFQDEEITYLVVGRVGGACRSAQDDQGCVDREGDMHSKPRKSSKNSRRHISVCSVIHPWHTIQKSVFFPLCSPCPRVSSPCNFPSPSMNFLGLPQGNKQTN</sequence>
<feature type="compositionally biased region" description="Basic residues" evidence="1">
    <location>
        <begin position="547"/>
        <end position="556"/>
    </location>
</feature>
<reference evidence="2 3" key="1">
    <citation type="submission" date="2015-08" db="EMBL/GenBank/DDBJ databases">
        <title>Next Generation Sequencing and Analysis of the Genome of Puccinia sorghi L Schw, the Causal Agent of Maize Common Rust.</title>
        <authorList>
            <person name="Rochi L."/>
            <person name="Burguener G."/>
            <person name="Darino M."/>
            <person name="Turjanski A."/>
            <person name="Kreff E."/>
            <person name="Dieguez M.J."/>
            <person name="Sacco F."/>
        </authorList>
    </citation>
    <scope>NUCLEOTIDE SEQUENCE [LARGE SCALE GENOMIC DNA]</scope>
    <source>
        <strain evidence="2 3">RO10H11247</strain>
    </source>
</reference>
<evidence type="ECO:0000313" key="2">
    <source>
        <dbReference type="EMBL" id="KNZ50409.1"/>
    </source>
</evidence>
<proteinExistence type="predicted"/>
<feature type="compositionally biased region" description="Basic and acidic residues" evidence="1">
    <location>
        <begin position="537"/>
        <end position="546"/>
    </location>
</feature>
<dbReference type="VEuPathDB" id="FungiDB:VP01_443g2"/>
<dbReference type="AlphaFoldDB" id="A0A0L6UPG8"/>
<accession>A0A0L6UPG8</accession>
<gene>
    <name evidence="2" type="ORF">VP01_443g2</name>
</gene>
<evidence type="ECO:0000256" key="1">
    <source>
        <dbReference type="SAM" id="MobiDB-lite"/>
    </source>
</evidence>
<protein>
    <submittedName>
        <fullName evidence="2">Uncharacterized protein</fullName>
    </submittedName>
</protein>
<feature type="region of interest" description="Disordered" evidence="1">
    <location>
        <begin position="533"/>
        <end position="556"/>
    </location>
</feature>
<organism evidence="2 3">
    <name type="scientific">Puccinia sorghi</name>
    <dbReference type="NCBI Taxonomy" id="27349"/>
    <lineage>
        <taxon>Eukaryota</taxon>
        <taxon>Fungi</taxon>
        <taxon>Dikarya</taxon>
        <taxon>Basidiomycota</taxon>
        <taxon>Pucciniomycotina</taxon>
        <taxon>Pucciniomycetes</taxon>
        <taxon>Pucciniales</taxon>
        <taxon>Pucciniaceae</taxon>
        <taxon>Puccinia</taxon>
    </lineage>
</organism>
<evidence type="ECO:0000313" key="3">
    <source>
        <dbReference type="Proteomes" id="UP000037035"/>
    </source>
</evidence>